<feature type="domain" description="Response regulatory" evidence="10">
    <location>
        <begin position="580"/>
        <end position="695"/>
    </location>
</feature>
<keyword evidence="8" id="KW-0472">Membrane</keyword>
<keyword evidence="6" id="KW-0902">Two-component regulatory system</keyword>
<feature type="domain" description="Response regulatory" evidence="10">
    <location>
        <begin position="709"/>
        <end position="830"/>
    </location>
</feature>
<dbReference type="PRINTS" id="PR00344">
    <property type="entry name" value="BCTRLSENSOR"/>
</dbReference>
<keyword evidence="8" id="KW-1133">Transmembrane helix</keyword>
<dbReference type="SUPFAM" id="SSF47384">
    <property type="entry name" value="Homodimeric domain of signal transducing histidine kinase"/>
    <property type="match status" value="1"/>
</dbReference>
<dbReference type="CDD" id="cd00082">
    <property type="entry name" value="HisKA"/>
    <property type="match status" value="1"/>
</dbReference>
<evidence type="ECO:0000259" key="9">
    <source>
        <dbReference type="PROSITE" id="PS50109"/>
    </source>
</evidence>
<feature type="transmembrane region" description="Helical" evidence="8">
    <location>
        <begin position="40"/>
        <end position="59"/>
    </location>
</feature>
<dbReference type="InterPro" id="IPR001789">
    <property type="entry name" value="Sig_transdc_resp-reg_receiver"/>
</dbReference>
<feature type="transmembrane region" description="Helical" evidence="8">
    <location>
        <begin position="135"/>
        <end position="158"/>
    </location>
</feature>
<organism evidence="11 12">
    <name type="scientific">Nocardioides aestuarii</name>
    <dbReference type="NCBI Taxonomy" id="252231"/>
    <lineage>
        <taxon>Bacteria</taxon>
        <taxon>Bacillati</taxon>
        <taxon>Actinomycetota</taxon>
        <taxon>Actinomycetes</taxon>
        <taxon>Propionibacteriales</taxon>
        <taxon>Nocardioidaceae</taxon>
        <taxon>Nocardioides</taxon>
    </lineage>
</organism>
<dbReference type="SUPFAM" id="SSF55874">
    <property type="entry name" value="ATPase domain of HSP90 chaperone/DNA topoisomerase II/histidine kinase"/>
    <property type="match status" value="1"/>
</dbReference>
<dbReference type="EMBL" id="JBHUGD010000003">
    <property type="protein sequence ID" value="MFD1946075.1"/>
    <property type="molecule type" value="Genomic_DNA"/>
</dbReference>
<feature type="modified residue" description="4-aspartylphosphate" evidence="7">
    <location>
        <position position="630"/>
    </location>
</feature>
<dbReference type="CDD" id="cd17546">
    <property type="entry name" value="REC_hyHK_CKI1_RcsC-like"/>
    <property type="match status" value="2"/>
</dbReference>
<dbReference type="SUPFAM" id="SSF52172">
    <property type="entry name" value="CheY-like"/>
    <property type="match status" value="2"/>
</dbReference>
<dbReference type="InterPro" id="IPR004358">
    <property type="entry name" value="Sig_transdc_His_kin-like_C"/>
</dbReference>
<dbReference type="Gene3D" id="3.30.565.10">
    <property type="entry name" value="Histidine kinase-like ATPase, C-terminal domain"/>
    <property type="match status" value="1"/>
</dbReference>
<keyword evidence="5" id="KW-0418">Kinase</keyword>
<dbReference type="PROSITE" id="PS50109">
    <property type="entry name" value="HIS_KIN"/>
    <property type="match status" value="1"/>
</dbReference>
<evidence type="ECO:0000256" key="7">
    <source>
        <dbReference type="PROSITE-ProRule" id="PRU00169"/>
    </source>
</evidence>
<proteinExistence type="predicted"/>
<name>A0ABW4TJC3_9ACTN</name>
<feature type="modified residue" description="4-aspartylphosphate" evidence="7">
    <location>
        <position position="758"/>
    </location>
</feature>
<dbReference type="EC" id="2.7.13.3" evidence="3"/>
<dbReference type="Gene3D" id="1.10.287.130">
    <property type="match status" value="1"/>
</dbReference>
<feature type="transmembrane region" description="Helical" evidence="8">
    <location>
        <begin position="170"/>
        <end position="190"/>
    </location>
</feature>
<dbReference type="CDD" id="cd16922">
    <property type="entry name" value="HATPase_EvgS-ArcB-TorS-like"/>
    <property type="match status" value="1"/>
</dbReference>
<dbReference type="InterPro" id="IPR036097">
    <property type="entry name" value="HisK_dim/P_sf"/>
</dbReference>
<dbReference type="InterPro" id="IPR003661">
    <property type="entry name" value="HisK_dim/P_dom"/>
</dbReference>
<dbReference type="RefSeq" id="WP_343915984.1">
    <property type="nucleotide sequence ID" value="NZ_BAAAJT010000002.1"/>
</dbReference>
<dbReference type="SMART" id="SM00448">
    <property type="entry name" value="REC"/>
    <property type="match status" value="2"/>
</dbReference>
<keyword evidence="5" id="KW-0808">Transferase</keyword>
<feature type="transmembrane region" description="Helical" evidence="8">
    <location>
        <begin position="105"/>
        <end position="123"/>
    </location>
</feature>
<comment type="catalytic activity">
    <reaction evidence="1">
        <text>ATP + protein L-histidine = ADP + protein N-phospho-L-histidine.</text>
        <dbReference type="EC" id="2.7.13.3"/>
    </reaction>
</comment>
<dbReference type="InterPro" id="IPR011006">
    <property type="entry name" value="CheY-like_superfamily"/>
</dbReference>
<dbReference type="SMART" id="SM00388">
    <property type="entry name" value="HisKA"/>
    <property type="match status" value="1"/>
</dbReference>
<dbReference type="SMART" id="SM00387">
    <property type="entry name" value="HATPase_c"/>
    <property type="match status" value="1"/>
</dbReference>
<comment type="caution">
    <text evidence="11">The sequence shown here is derived from an EMBL/GenBank/DDBJ whole genome shotgun (WGS) entry which is preliminary data.</text>
</comment>
<accession>A0ABW4TJC3</accession>
<evidence type="ECO:0000256" key="2">
    <source>
        <dbReference type="ARBA" id="ARBA00004236"/>
    </source>
</evidence>
<dbReference type="Pfam" id="PF02518">
    <property type="entry name" value="HATPase_c"/>
    <property type="match status" value="1"/>
</dbReference>
<evidence type="ECO:0000256" key="4">
    <source>
        <dbReference type="ARBA" id="ARBA00022553"/>
    </source>
</evidence>
<dbReference type="InterPro" id="IPR036890">
    <property type="entry name" value="HATPase_C_sf"/>
</dbReference>
<dbReference type="PANTHER" id="PTHR45339:SF1">
    <property type="entry name" value="HYBRID SIGNAL TRANSDUCTION HISTIDINE KINASE J"/>
    <property type="match status" value="1"/>
</dbReference>
<protein>
    <recommendedName>
        <fullName evidence="3">histidine kinase</fullName>
        <ecNumber evidence="3">2.7.13.3</ecNumber>
    </recommendedName>
</protein>
<feature type="transmembrane region" description="Helical" evidence="8">
    <location>
        <begin position="261"/>
        <end position="281"/>
    </location>
</feature>
<evidence type="ECO:0000256" key="1">
    <source>
        <dbReference type="ARBA" id="ARBA00000085"/>
    </source>
</evidence>
<dbReference type="PANTHER" id="PTHR45339">
    <property type="entry name" value="HYBRID SIGNAL TRANSDUCTION HISTIDINE KINASE J"/>
    <property type="match status" value="1"/>
</dbReference>
<feature type="transmembrane region" description="Helical" evidence="8">
    <location>
        <begin position="71"/>
        <end position="93"/>
    </location>
</feature>
<evidence type="ECO:0000313" key="12">
    <source>
        <dbReference type="Proteomes" id="UP001597351"/>
    </source>
</evidence>
<sequence length="838" mass="89559">MTPPSAETPARVRRALWAAAVTAVWVVAVAVHVVRPSDTWVAVAFVGVQAGSAAAAWWGSRTAREELRLPARLVAAGLASNALGELSWYLWIIDSESTDASLADVGWLTAYVFLIAALVVVLRRSRAGHERDVDSLIDAATIVTVSVMVLWTISVSAIAGDATLTPFIKLVWSSYPIADALLIALVLRIATDRHARQWVDPWFGVGVAAWLVADIGFLTLPLTDFHENWENAGWMLGALLMARFHRGGRAWTHELGRGDHTVVRLFVAIGPLFAVPVLLAYDRFTAQPVGSIPLILGATVLLLLALVRTARLLGAQQRDQAALAAARDEALQASRAKSEFLATISHEIRTPMNGVIGLSELLMQTDLDERQRQYAEGVSGAGGMLLNLIDDILDFARVENDEVELRLGEVSLVDVLEETADLIAPTAHGKRLEVVTRIDGPVPDLVRADGARLRQIVFNLASNAVKFTAAGEVTLRGAVLGEGDGWVDVRLEVHDTGIGIGEELRGQLFDAFSQGDSSHTRQYEGTGLGLATARKLVRLMGGRIGVESEPGSGSTFWVELHLEVLAPQDQAELPRLDGLRVLAVDDNATNRLVVGDLLRGWGAEVDTVDGGTAALEALAHNAHYDVCVLDLMMPVMTGMELAARVQQAAGGGPRLVLLTSDPAVDQARASRAGFSATLTKPVHSDQLRGVLAALAQAPQAAPEEPAPVRVLVVDENPTNQLITAGMVEYLGFHASTAGDDVEALIALARAPYDVVLLDCHLPLREEAATVAEIRRFEGAGGRLPVVAMTTRDPDDADGDAMEVLGPAGIDDHVTRPIALEALAATLERWVPVPQAGPR</sequence>
<evidence type="ECO:0000259" key="10">
    <source>
        <dbReference type="PROSITE" id="PS50110"/>
    </source>
</evidence>
<feature type="domain" description="Histidine kinase" evidence="9">
    <location>
        <begin position="343"/>
        <end position="564"/>
    </location>
</feature>
<keyword evidence="4 7" id="KW-0597">Phosphoprotein</keyword>
<evidence type="ECO:0000313" key="11">
    <source>
        <dbReference type="EMBL" id="MFD1946075.1"/>
    </source>
</evidence>
<dbReference type="Gene3D" id="3.40.50.2300">
    <property type="match status" value="2"/>
</dbReference>
<feature type="transmembrane region" description="Helical" evidence="8">
    <location>
        <begin position="15"/>
        <end position="34"/>
    </location>
</feature>
<dbReference type="InterPro" id="IPR003594">
    <property type="entry name" value="HATPase_dom"/>
</dbReference>
<dbReference type="Pfam" id="PF00072">
    <property type="entry name" value="Response_reg"/>
    <property type="match status" value="2"/>
</dbReference>
<dbReference type="InterPro" id="IPR005467">
    <property type="entry name" value="His_kinase_dom"/>
</dbReference>
<evidence type="ECO:0000256" key="6">
    <source>
        <dbReference type="ARBA" id="ARBA00023012"/>
    </source>
</evidence>
<keyword evidence="8" id="KW-0812">Transmembrane</keyword>
<dbReference type="Proteomes" id="UP001597351">
    <property type="component" value="Unassembled WGS sequence"/>
</dbReference>
<dbReference type="Pfam" id="PF00512">
    <property type="entry name" value="HisKA"/>
    <property type="match status" value="1"/>
</dbReference>
<keyword evidence="12" id="KW-1185">Reference proteome</keyword>
<evidence type="ECO:0000256" key="3">
    <source>
        <dbReference type="ARBA" id="ARBA00012438"/>
    </source>
</evidence>
<reference evidence="12" key="1">
    <citation type="journal article" date="2019" name="Int. J. Syst. Evol. Microbiol.">
        <title>The Global Catalogue of Microorganisms (GCM) 10K type strain sequencing project: providing services to taxonomists for standard genome sequencing and annotation.</title>
        <authorList>
            <consortium name="The Broad Institute Genomics Platform"/>
            <consortium name="The Broad Institute Genome Sequencing Center for Infectious Disease"/>
            <person name="Wu L."/>
            <person name="Ma J."/>
        </authorList>
    </citation>
    <scope>NUCLEOTIDE SEQUENCE [LARGE SCALE GENOMIC DNA]</scope>
    <source>
        <strain evidence="12">CGMCC 1.12477</strain>
    </source>
</reference>
<feature type="transmembrane region" description="Helical" evidence="8">
    <location>
        <begin position="202"/>
        <end position="220"/>
    </location>
</feature>
<evidence type="ECO:0000256" key="5">
    <source>
        <dbReference type="ARBA" id="ARBA00022777"/>
    </source>
</evidence>
<comment type="subcellular location">
    <subcellularLocation>
        <location evidence="2">Cell membrane</location>
    </subcellularLocation>
</comment>
<feature type="transmembrane region" description="Helical" evidence="8">
    <location>
        <begin position="287"/>
        <end position="307"/>
    </location>
</feature>
<gene>
    <name evidence="11" type="ORF">ACFSDE_04685</name>
</gene>
<dbReference type="PROSITE" id="PS50110">
    <property type="entry name" value="RESPONSE_REGULATORY"/>
    <property type="match status" value="2"/>
</dbReference>
<evidence type="ECO:0000256" key="8">
    <source>
        <dbReference type="SAM" id="Phobius"/>
    </source>
</evidence>